<dbReference type="AlphaFoldDB" id="A0A6A4VZH3"/>
<proteinExistence type="inferred from homology"/>
<evidence type="ECO:0000256" key="1">
    <source>
        <dbReference type="ARBA" id="ARBA00022898"/>
    </source>
</evidence>
<dbReference type="Proteomes" id="UP000440578">
    <property type="component" value="Unassembled WGS sequence"/>
</dbReference>
<accession>A0A6A4VZH3</accession>
<feature type="compositionally biased region" description="Low complexity" evidence="3">
    <location>
        <begin position="234"/>
        <end position="251"/>
    </location>
</feature>
<name>A0A6A4VZH3_AMPAM</name>
<feature type="region of interest" description="Disordered" evidence="3">
    <location>
        <begin position="229"/>
        <end position="297"/>
    </location>
</feature>
<keyword evidence="5" id="KW-1185">Reference proteome</keyword>
<reference evidence="4 5" key="1">
    <citation type="submission" date="2019-07" db="EMBL/GenBank/DDBJ databases">
        <title>Draft genome assembly of a fouling barnacle, Amphibalanus amphitrite (Darwin, 1854): The first reference genome for Thecostraca.</title>
        <authorList>
            <person name="Kim W."/>
        </authorList>
    </citation>
    <scope>NUCLEOTIDE SEQUENCE [LARGE SCALE GENOMIC DNA]</scope>
    <source>
        <strain evidence="4">SNU_AA5</strain>
        <tissue evidence="4">Soma without cirri and trophi</tissue>
    </source>
</reference>
<keyword evidence="1 2" id="KW-0663">Pyridoxal phosphate</keyword>
<evidence type="ECO:0000313" key="4">
    <source>
        <dbReference type="EMBL" id="KAF0299033.1"/>
    </source>
</evidence>
<feature type="modified residue" description="N6-(pyridoxal phosphate)lysine" evidence="2">
    <location>
        <position position="24"/>
    </location>
</feature>
<organism evidence="4 5">
    <name type="scientific">Amphibalanus amphitrite</name>
    <name type="common">Striped barnacle</name>
    <name type="synonym">Balanus amphitrite</name>
    <dbReference type="NCBI Taxonomy" id="1232801"/>
    <lineage>
        <taxon>Eukaryota</taxon>
        <taxon>Metazoa</taxon>
        <taxon>Ecdysozoa</taxon>
        <taxon>Arthropoda</taxon>
        <taxon>Crustacea</taxon>
        <taxon>Multicrustacea</taxon>
        <taxon>Cirripedia</taxon>
        <taxon>Thoracica</taxon>
        <taxon>Thoracicalcarea</taxon>
        <taxon>Balanomorpha</taxon>
        <taxon>Balanoidea</taxon>
        <taxon>Balanidae</taxon>
        <taxon>Amphibalaninae</taxon>
        <taxon>Amphibalanus</taxon>
    </lineage>
</organism>
<dbReference type="PANTHER" id="PTHR10146">
    <property type="entry name" value="PROLINE SYNTHETASE CO-TRANSCRIBED BACTERIAL HOMOLOG PROTEIN"/>
    <property type="match status" value="1"/>
</dbReference>
<dbReference type="InterPro" id="IPR029066">
    <property type="entry name" value="PLP-binding_barrel"/>
</dbReference>
<comment type="caution">
    <text evidence="4">The sequence shown here is derived from an EMBL/GenBank/DDBJ whole genome shotgun (WGS) entry which is preliminary data.</text>
</comment>
<dbReference type="PANTHER" id="PTHR10146:SF14">
    <property type="entry name" value="PYRIDOXAL PHOSPHATE HOMEOSTASIS PROTEIN"/>
    <property type="match status" value="1"/>
</dbReference>
<dbReference type="InterPro" id="IPR011078">
    <property type="entry name" value="PyrdxlP_homeostasis"/>
</dbReference>
<dbReference type="CDD" id="cd06822">
    <property type="entry name" value="PLPDE_III_YBL036c_euk"/>
    <property type="match status" value="1"/>
</dbReference>
<dbReference type="Gene3D" id="3.20.20.10">
    <property type="entry name" value="Alanine racemase"/>
    <property type="match status" value="1"/>
</dbReference>
<dbReference type="HAMAP" id="MF_02087">
    <property type="entry name" value="PLP_homeostasis"/>
    <property type="match status" value="1"/>
</dbReference>
<dbReference type="EMBL" id="VIIS01001398">
    <property type="protein sequence ID" value="KAF0299033.1"/>
    <property type="molecule type" value="Genomic_DNA"/>
</dbReference>
<evidence type="ECO:0000313" key="5">
    <source>
        <dbReference type="Proteomes" id="UP000440578"/>
    </source>
</evidence>
<dbReference type="GO" id="GO:0030170">
    <property type="term" value="F:pyridoxal phosphate binding"/>
    <property type="evidence" value="ECO:0007669"/>
    <property type="project" value="UniProtKB-UniRule"/>
</dbReference>
<evidence type="ECO:0000256" key="2">
    <source>
        <dbReference type="HAMAP-Rule" id="MF_03225"/>
    </source>
</evidence>
<dbReference type="SUPFAM" id="SSF51419">
    <property type="entry name" value="PLP-binding barrel"/>
    <property type="match status" value="1"/>
</dbReference>
<dbReference type="PROSITE" id="PS01211">
    <property type="entry name" value="UPF0001"/>
    <property type="match status" value="1"/>
</dbReference>
<comment type="similarity">
    <text evidence="2">Belongs to the pyridoxal phosphate-binding protein YggS/PROSC family.</text>
</comment>
<dbReference type="NCBIfam" id="TIGR00044">
    <property type="entry name" value="YggS family pyridoxal phosphate-dependent enzyme"/>
    <property type="match status" value="1"/>
</dbReference>
<evidence type="ECO:0000256" key="3">
    <source>
        <dbReference type="SAM" id="MobiDB-lite"/>
    </source>
</evidence>
<comment type="function">
    <text evidence="2">Pyridoxal 5'-phosphate (PLP)-binding protein, which may be involved in intracellular homeostatic regulation of pyridoxal 5'-phosphate (PLP), the active form of vitamin B6.</text>
</comment>
<dbReference type="FunFam" id="3.20.20.10:FF:000007">
    <property type="entry name" value="Pyridoxal phosphate homeostasis protein"/>
    <property type="match status" value="1"/>
</dbReference>
<sequence>MGDDTLNTFQEFCQHHTRLVAVSKTKPVEDIIQAYDAGQRVFGENYVNELLEKASNKELLELCPDIQWHFIGRLQRNKASRVARLSALTTVETLDSARLADTLNAAREKADLAPLGVMVQVNTSNEPNKGGVQAEEAAALARHVRTECPALVFTGLMTIGAFDHDLSVGPNPDFQLLMRCRTQVAEELGVDCHQLEISMGMSADYEHAIMLGSTNVRVGSQIFGARQYKNTSNGPAESSGAPAAESGDAPGKAAVGPRTGSAGSGGGSQQQAAAPGGHSGDPGGAEPAEPARLSAVQ</sequence>
<protein>
    <recommendedName>
        <fullName evidence="2">Pyridoxal phosphate homeostasis protein</fullName>
        <shortName evidence="2">PLP homeostasis protein</shortName>
    </recommendedName>
</protein>
<gene>
    <name evidence="4" type="primary">PLPBP</name>
    <name evidence="4" type="ORF">FJT64_000388</name>
</gene>